<dbReference type="Pfam" id="PF09940">
    <property type="entry name" value="DUF2172"/>
    <property type="match status" value="1"/>
</dbReference>
<feature type="domain" description="DUF2172" evidence="1">
    <location>
        <begin position="67"/>
        <end position="152"/>
    </location>
</feature>
<gene>
    <name evidence="2" type="ORF">METZ01_LOCUS489127</name>
</gene>
<reference evidence="2" key="1">
    <citation type="submission" date="2018-05" db="EMBL/GenBank/DDBJ databases">
        <authorList>
            <person name="Lanie J.A."/>
            <person name="Ng W.-L."/>
            <person name="Kazmierczak K.M."/>
            <person name="Andrzejewski T.M."/>
            <person name="Davidsen T.M."/>
            <person name="Wayne K.J."/>
            <person name="Tettelin H."/>
            <person name="Glass J.I."/>
            <person name="Rusch D."/>
            <person name="Podicherti R."/>
            <person name="Tsui H.-C.T."/>
            <person name="Winkler M.E."/>
        </authorList>
    </citation>
    <scope>NUCLEOTIDE SEQUENCE</scope>
</reference>
<dbReference type="InterPro" id="IPR032610">
    <property type="entry name" value="DUF2172"/>
</dbReference>
<dbReference type="EMBL" id="UINC01212099">
    <property type="protein sequence ID" value="SVE36273.1"/>
    <property type="molecule type" value="Genomic_DNA"/>
</dbReference>
<dbReference type="AlphaFoldDB" id="A0A383CW68"/>
<organism evidence="2">
    <name type="scientific">marine metagenome</name>
    <dbReference type="NCBI Taxonomy" id="408172"/>
    <lineage>
        <taxon>unclassified sequences</taxon>
        <taxon>metagenomes</taxon>
        <taxon>ecological metagenomes</taxon>
    </lineage>
</organism>
<proteinExistence type="predicted"/>
<evidence type="ECO:0000313" key="2">
    <source>
        <dbReference type="EMBL" id="SVE36273.1"/>
    </source>
</evidence>
<dbReference type="Gene3D" id="3.50.30.90">
    <property type="match status" value="1"/>
</dbReference>
<accession>A0A383CW68</accession>
<protein>
    <recommendedName>
        <fullName evidence="1">DUF2172 domain-containing protein</fullName>
    </recommendedName>
</protein>
<feature type="non-terminal residue" evidence="2">
    <location>
        <position position="152"/>
    </location>
</feature>
<sequence length="152" mass="17553">MTSKIHQVDETIQQDLWDLLKDLYSIPRTIMGKGFEDSLALIEKIIPIERLTFSTGTAVESWTIPSEWHVHSGIIETLDGETVLDYDDNTMHLWQYSVPVDIELSREDLEGHLSTAINSHDSIPHTVTFYNKQWGFSLSESQKNTLTDKRYR</sequence>
<evidence type="ECO:0000259" key="1">
    <source>
        <dbReference type="Pfam" id="PF09940"/>
    </source>
</evidence>
<name>A0A383CW68_9ZZZZ</name>